<comment type="similarity">
    <text evidence="1">In the C-terminal section; belongs to the transpeptidase family.</text>
</comment>
<evidence type="ECO:0000256" key="4">
    <source>
        <dbReference type="ARBA" id="ARBA00022670"/>
    </source>
</evidence>
<accession>K7RTS5</accession>
<dbReference type="GO" id="GO:0009002">
    <property type="term" value="F:serine-type D-Ala-D-Ala carboxypeptidase activity"/>
    <property type="evidence" value="ECO:0007669"/>
    <property type="project" value="UniProtKB-EC"/>
</dbReference>
<dbReference type="FunFam" id="1.10.3810.10:FF:000001">
    <property type="entry name" value="Penicillin-binding protein 1A"/>
    <property type="match status" value="1"/>
</dbReference>
<dbReference type="Gene3D" id="3.40.710.10">
    <property type="entry name" value="DD-peptidase/beta-lactamase superfamily"/>
    <property type="match status" value="1"/>
</dbReference>
<dbReference type="InterPro" id="IPR001264">
    <property type="entry name" value="Glyco_trans_51"/>
</dbReference>
<feature type="region of interest" description="Disordered" evidence="14">
    <location>
        <begin position="657"/>
        <end position="762"/>
    </location>
</feature>
<dbReference type="GO" id="GO:0030288">
    <property type="term" value="C:outer membrane-bounded periplasmic space"/>
    <property type="evidence" value="ECO:0007669"/>
    <property type="project" value="TreeGrafter"/>
</dbReference>
<dbReference type="Proteomes" id="UP000000214">
    <property type="component" value="Chromosome"/>
</dbReference>
<evidence type="ECO:0000256" key="13">
    <source>
        <dbReference type="ARBA" id="ARBA00049902"/>
    </source>
</evidence>
<organism evidence="17 18">
    <name type="scientific">Acidipropionibacterium acidipropionici (strain ATCC 4875 / DSM 20272 / JCM 6432 / NBRC 12425 / NCIMB 8070 / 4)</name>
    <name type="common">Propionibacterium acidipropionici</name>
    <dbReference type="NCBI Taxonomy" id="1171373"/>
    <lineage>
        <taxon>Bacteria</taxon>
        <taxon>Bacillati</taxon>
        <taxon>Actinomycetota</taxon>
        <taxon>Actinomycetes</taxon>
        <taxon>Propionibacteriales</taxon>
        <taxon>Propionibacteriaceae</taxon>
        <taxon>Acidipropionibacterium</taxon>
    </lineage>
</organism>
<dbReference type="PANTHER" id="PTHR32282">
    <property type="entry name" value="BINDING PROTEIN TRANSPEPTIDASE, PUTATIVE-RELATED"/>
    <property type="match status" value="1"/>
</dbReference>
<dbReference type="InterPro" id="IPR023346">
    <property type="entry name" value="Lysozyme-like_dom_sf"/>
</dbReference>
<dbReference type="InterPro" id="IPR036950">
    <property type="entry name" value="PBP_transglycosylase"/>
</dbReference>
<dbReference type="GO" id="GO:0008955">
    <property type="term" value="F:peptidoglycan glycosyltransferase activity"/>
    <property type="evidence" value="ECO:0007669"/>
    <property type="project" value="UniProtKB-EC"/>
</dbReference>
<evidence type="ECO:0000256" key="2">
    <source>
        <dbReference type="ARBA" id="ARBA00007739"/>
    </source>
</evidence>
<dbReference type="PANTHER" id="PTHR32282:SF34">
    <property type="entry name" value="PENICILLIN-BINDING PROTEIN 1A"/>
    <property type="match status" value="1"/>
</dbReference>
<comment type="catalytic activity">
    <reaction evidence="12">
        <text>Preferential cleavage: (Ac)2-L-Lys-D-Ala-|-D-Ala. Also transpeptidation of peptidyl-alanyl moieties that are N-acyl substituents of D-alanine.</text>
        <dbReference type="EC" id="3.4.16.4"/>
    </reaction>
</comment>
<evidence type="ECO:0000313" key="17">
    <source>
        <dbReference type="EMBL" id="AFV88298.1"/>
    </source>
</evidence>
<keyword evidence="9" id="KW-0573">Peptidoglycan synthesis</keyword>
<dbReference type="GO" id="GO:0008658">
    <property type="term" value="F:penicillin binding"/>
    <property type="evidence" value="ECO:0007669"/>
    <property type="project" value="InterPro"/>
</dbReference>
<feature type="domain" description="Glycosyl transferase family 51" evidence="16">
    <location>
        <begin position="83"/>
        <end position="256"/>
    </location>
</feature>
<dbReference type="KEGG" id="pbo:PACID_04570"/>
<evidence type="ECO:0000256" key="10">
    <source>
        <dbReference type="ARBA" id="ARBA00023268"/>
    </source>
</evidence>
<dbReference type="InterPro" id="IPR050396">
    <property type="entry name" value="Glycosyltr_51/Transpeptidase"/>
</dbReference>
<reference evidence="17 18" key="1">
    <citation type="journal article" date="2012" name="BMC Genomics">
        <title>The genome sequence of Propionibacterium acidipropionici provides insights into its biotechnological and industrial potential.</title>
        <authorList>
            <person name="Parizzi L.P."/>
            <person name="Grassi M.C."/>
            <person name="Llerena L.A."/>
            <person name="Carazzolle M.F."/>
            <person name="Queiroz V.L."/>
            <person name="Lunardi I."/>
            <person name="Zeidler A.F."/>
            <person name="Teixeira P.J."/>
            <person name="Mieczkowski P."/>
            <person name="Rincones J."/>
            <person name="Pereira G.A."/>
        </authorList>
    </citation>
    <scope>NUCLEOTIDE SEQUENCE [LARGE SCALE GENOMIC DNA]</scope>
    <source>
        <strain evidence="18">ATCC 4875 / DSM 20272 / JCM 6432 / NBRC 12425 / NCIMB 8070</strain>
    </source>
</reference>
<proteinExistence type="inferred from homology"/>
<feature type="compositionally biased region" description="Low complexity" evidence="14">
    <location>
        <begin position="681"/>
        <end position="727"/>
    </location>
</feature>
<feature type="compositionally biased region" description="Basic residues" evidence="14">
    <location>
        <begin position="7"/>
        <end position="22"/>
    </location>
</feature>
<dbReference type="InterPro" id="IPR001460">
    <property type="entry name" value="PCN-bd_Tpept"/>
</dbReference>
<dbReference type="SUPFAM" id="SSF53955">
    <property type="entry name" value="Lysozyme-like"/>
    <property type="match status" value="1"/>
</dbReference>
<dbReference type="PATRIC" id="fig|1171373.8.peg.461"/>
<evidence type="ECO:0000259" key="15">
    <source>
        <dbReference type="Pfam" id="PF00905"/>
    </source>
</evidence>
<keyword evidence="8" id="KW-0133">Cell shape</keyword>
<protein>
    <submittedName>
        <fullName evidence="17">Transglycosylase</fullName>
    </submittedName>
</protein>
<keyword evidence="10" id="KW-0511">Multifunctional enzyme</keyword>
<dbReference type="AlphaFoldDB" id="K7RTS5"/>
<dbReference type="EMBL" id="CP003493">
    <property type="protein sequence ID" value="AFV88298.1"/>
    <property type="molecule type" value="Genomic_DNA"/>
</dbReference>
<evidence type="ECO:0000259" key="16">
    <source>
        <dbReference type="Pfam" id="PF00912"/>
    </source>
</evidence>
<dbReference type="GO" id="GO:0006508">
    <property type="term" value="P:proteolysis"/>
    <property type="evidence" value="ECO:0007669"/>
    <property type="project" value="UniProtKB-KW"/>
</dbReference>
<feature type="compositionally biased region" description="Gly residues" evidence="14">
    <location>
        <begin position="728"/>
        <end position="738"/>
    </location>
</feature>
<keyword evidence="3" id="KW-0121">Carboxypeptidase</keyword>
<dbReference type="STRING" id="1171373.PACID_04570"/>
<feature type="domain" description="Penicillin-binding protein transpeptidase" evidence="15">
    <location>
        <begin position="362"/>
        <end position="604"/>
    </location>
</feature>
<comment type="catalytic activity">
    <reaction evidence="13">
        <text>[GlcNAc-(1-&gt;4)-Mur2Ac(oyl-L-Ala-gamma-D-Glu-L-Lys-D-Ala-D-Ala)](n)-di-trans,octa-cis-undecaprenyl diphosphate + beta-D-GlcNAc-(1-&gt;4)-Mur2Ac(oyl-L-Ala-gamma-D-Glu-L-Lys-D-Ala-D-Ala)-di-trans,octa-cis-undecaprenyl diphosphate = [GlcNAc-(1-&gt;4)-Mur2Ac(oyl-L-Ala-gamma-D-Glu-L-Lys-D-Ala-D-Ala)](n+1)-di-trans,octa-cis-undecaprenyl diphosphate + di-trans,octa-cis-undecaprenyl diphosphate + H(+)</text>
        <dbReference type="Rhea" id="RHEA:23708"/>
        <dbReference type="Rhea" id="RHEA-COMP:9602"/>
        <dbReference type="Rhea" id="RHEA-COMP:9603"/>
        <dbReference type="ChEBI" id="CHEBI:15378"/>
        <dbReference type="ChEBI" id="CHEBI:58405"/>
        <dbReference type="ChEBI" id="CHEBI:60033"/>
        <dbReference type="ChEBI" id="CHEBI:78435"/>
        <dbReference type="EC" id="2.4.99.28"/>
    </reaction>
</comment>
<keyword evidence="7" id="KW-0378">Hydrolase</keyword>
<gene>
    <name evidence="17" type="ordered locus">PACID_04570</name>
</gene>
<evidence type="ECO:0000256" key="12">
    <source>
        <dbReference type="ARBA" id="ARBA00034000"/>
    </source>
</evidence>
<evidence type="ECO:0000256" key="7">
    <source>
        <dbReference type="ARBA" id="ARBA00022801"/>
    </source>
</evidence>
<dbReference type="InterPro" id="IPR012338">
    <property type="entry name" value="Beta-lactam/transpept-like"/>
</dbReference>
<dbReference type="HOGENOM" id="CLU_006354_6_3_11"/>
<dbReference type="SUPFAM" id="SSF56601">
    <property type="entry name" value="beta-lactamase/transpeptidase-like"/>
    <property type="match status" value="1"/>
</dbReference>
<dbReference type="Gene3D" id="1.10.3810.10">
    <property type="entry name" value="Biosynthetic peptidoglycan transglycosylase-like"/>
    <property type="match status" value="1"/>
</dbReference>
<evidence type="ECO:0000256" key="5">
    <source>
        <dbReference type="ARBA" id="ARBA00022676"/>
    </source>
</evidence>
<keyword evidence="11" id="KW-0961">Cell wall biogenesis/degradation</keyword>
<evidence type="ECO:0000256" key="14">
    <source>
        <dbReference type="SAM" id="MobiDB-lite"/>
    </source>
</evidence>
<dbReference type="RefSeq" id="WP_015069213.1">
    <property type="nucleotide sequence ID" value="NC_019395.1"/>
</dbReference>
<evidence type="ECO:0000256" key="8">
    <source>
        <dbReference type="ARBA" id="ARBA00022960"/>
    </source>
</evidence>
<evidence type="ECO:0000256" key="3">
    <source>
        <dbReference type="ARBA" id="ARBA00022645"/>
    </source>
</evidence>
<keyword evidence="5" id="KW-0328">Glycosyltransferase</keyword>
<keyword evidence="4" id="KW-0645">Protease</keyword>
<dbReference type="GO" id="GO:0009252">
    <property type="term" value="P:peptidoglycan biosynthetic process"/>
    <property type="evidence" value="ECO:0007669"/>
    <property type="project" value="UniProtKB-KW"/>
</dbReference>
<evidence type="ECO:0000313" key="18">
    <source>
        <dbReference type="Proteomes" id="UP000000214"/>
    </source>
</evidence>
<dbReference type="Pfam" id="PF00912">
    <property type="entry name" value="Transgly"/>
    <property type="match status" value="1"/>
</dbReference>
<dbReference type="GO" id="GO:0071555">
    <property type="term" value="P:cell wall organization"/>
    <property type="evidence" value="ECO:0007669"/>
    <property type="project" value="UniProtKB-KW"/>
</dbReference>
<dbReference type="GO" id="GO:0008360">
    <property type="term" value="P:regulation of cell shape"/>
    <property type="evidence" value="ECO:0007669"/>
    <property type="project" value="UniProtKB-KW"/>
</dbReference>
<comment type="similarity">
    <text evidence="2">In the N-terminal section; belongs to the glycosyltransferase 51 family.</text>
</comment>
<sequence>MAEPRHAGRRGARHGKAKRRKGSPFGRFVKRTLFSLLILVLVLAIAAGVGAIVFYNRTNLPDPNKDFQTNTSFIYFNDSKTKLGSLSVQNRQTISYEQMPKSIKEAAISAENRSFWEDQGISIGGIVRAAWTIARGGEMQGGSTITQQYIKILYLSQDRTMQRKLKELVLAVKMGKQVPKEDILAGYLNTIYFGRGAYGIQAAAKSYFNVDASKLTVPQSAVLASILNNPTLFDPSGGAKARERLLNRYRYVLDGMLEAGNITQAEHDEYSRKLPAFPEVPINNRWGGTNGYLLKMVQNELLDDGFTDSQINGGGLKVTTTFDPAAQKAAVATGQKYKKLAGSNAGKNGAKNLHPAIASVKVGTGEVLALYGGDDYITSTRSWALQARPAASTFKTYSVIAGMRNGFSLKSKLNGDTFTPQGDSVPIRNEFSEQYGDVTLQKATEDSINTAFVDMMTQIDNGPQAMLKAANDAGVPKGSGWDLNNRMPLGVAEVSPLDQATGYATIANEGKYVPSHVVAKVTDSSGKTLYTAKTTGKQTIQKDIAHDTTYALENVVNEGTGSAVSNLGYPVAGKTGTNGVKDDITSAWFVAYTRQISTAVMYVAGDSGNADLDPYAAEGDSTFFGGTYPARTWASYMRVAMKGLPAKDFPDPDWVNLSGNHYGDTQRETLRTPTPTPTPTQAPTTATSQPTVTATATQEPTQAPTTATQEPTTSEPTNTGEPTSTGQPSGGNGGGGATPAGAGDNGQNSGVNRRAGATTGND</sequence>
<evidence type="ECO:0000256" key="11">
    <source>
        <dbReference type="ARBA" id="ARBA00023316"/>
    </source>
</evidence>
<keyword evidence="6" id="KW-0808">Transferase</keyword>
<evidence type="ECO:0000256" key="9">
    <source>
        <dbReference type="ARBA" id="ARBA00022984"/>
    </source>
</evidence>
<dbReference type="eggNOG" id="COG0744">
    <property type="taxonomic scope" value="Bacteria"/>
</dbReference>
<feature type="region of interest" description="Disordered" evidence="14">
    <location>
        <begin position="1"/>
        <end position="22"/>
    </location>
</feature>
<evidence type="ECO:0000256" key="1">
    <source>
        <dbReference type="ARBA" id="ARBA00007090"/>
    </source>
</evidence>
<dbReference type="Pfam" id="PF00905">
    <property type="entry name" value="Transpeptidase"/>
    <property type="match status" value="1"/>
</dbReference>
<name>K7RTS5_ACIA4</name>
<evidence type="ECO:0000256" key="6">
    <source>
        <dbReference type="ARBA" id="ARBA00022679"/>
    </source>
</evidence>